<comment type="caution">
    <text evidence="1">The sequence shown here is derived from an EMBL/GenBank/DDBJ whole genome shotgun (WGS) entry which is preliminary data.</text>
</comment>
<accession>A0ACB8QJV3</accession>
<dbReference type="Proteomes" id="UP000814128">
    <property type="component" value="Unassembled WGS sequence"/>
</dbReference>
<sequence>MHLPLFFDRRADPHSSVVPPLNGVDAPYIAPQQGSGQQSPVLAGDGLAEHPFVLLPDGSSDFSSSSPMPVPSMIIPLSGSNAVTSTPISVSSDLASHSPPPTTPVSAPSAQTTTATIPSPSSILSILPGSSSTSPSASSSSSSVATASYTSSLAETSLIPSSTPPISTVTLTPNSSVPTLSSAAPAIPSPAIAASDAPDHPAPFYIGIAFAIVAVVALLLSLSAWWYRIRARTRRRPWEIGSRASSRVNLWWDPSRDRDAGEPKRSTSTLINVVKEKQESSATVDPPPARPPLPAALIPSETALPTLATTIANGPRSCERACQDSPPIEDIGTPREAQNAIVPRYLSLDGAGLGVPWAEPRARPRSPHDTPPLRPDADDRWRARLSGRPLPAPPPVTGESWTDSLCRRANLVQGFNLFNGVARAPVNSTDFAALRSTDDLSVPAKDRRVLAVRVPEARDLPRPIYAARTVSSPAREPDLTSATFVPPPVPPLPPQYQGVLRNPHSLDDHGHDGTLLRLSLSAHTLSLITYPSDAGLLSRSSSVAVSRASSVALSRGPTMVRATKKFRLDEYEQAARHALQARGREVARAR</sequence>
<reference evidence="1" key="2">
    <citation type="journal article" date="2022" name="New Phytol.">
        <title>Evolutionary transition to the ectomycorrhizal habit in the genomes of a hyperdiverse lineage of mushroom-forming fungi.</title>
        <authorList>
            <person name="Looney B."/>
            <person name="Miyauchi S."/>
            <person name="Morin E."/>
            <person name="Drula E."/>
            <person name="Courty P.E."/>
            <person name="Kohler A."/>
            <person name="Kuo A."/>
            <person name="LaButti K."/>
            <person name="Pangilinan J."/>
            <person name="Lipzen A."/>
            <person name="Riley R."/>
            <person name="Andreopoulos W."/>
            <person name="He G."/>
            <person name="Johnson J."/>
            <person name="Nolan M."/>
            <person name="Tritt A."/>
            <person name="Barry K.W."/>
            <person name="Grigoriev I.V."/>
            <person name="Nagy L.G."/>
            <person name="Hibbett D."/>
            <person name="Henrissat B."/>
            <person name="Matheny P.B."/>
            <person name="Labbe J."/>
            <person name="Martin F.M."/>
        </authorList>
    </citation>
    <scope>NUCLEOTIDE SEQUENCE</scope>
    <source>
        <strain evidence="1">EC-137</strain>
    </source>
</reference>
<organism evidence="1 2">
    <name type="scientific">Vararia minispora EC-137</name>
    <dbReference type="NCBI Taxonomy" id="1314806"/>
    <lineage>
        <taxon>Eukaryota</taxon>
        <taxon>Fungi</taxon>
        <taxon>Dikarya</taxon>
        <taxon>Basidiomycota</taxon>
        <taxon>Agaricomycotina</taxon>
        <taxon>Agaricomycetes</taxon>
        <taxon>Russulales</taxon>
        <taxon>Lachnocladiaceae</taxon>
        <taxon>Vararia</taxon>
    </lineage>
</organism>
<evidence type="ECO:0000313" key="1">
    <source>
        <dbReference type="EMBL" id="KAI0032128.1"/>
    </source>
</evidence>
<evidence type="ECO:0000313" key="2">
    <source>
        <dbReference type="Proteomes" id="UP000814128"/>
    </source>
</evidence>
<name>A0ACB8QJV3_9AGAM</name>
<proteinExistence type="predicted"/>
<protein>
    <submittedName>
        <fullName evidence="1">Uncharacterized protein</fullName>
    </submittedName>
</protein>
<keyword evidence="2" id="KW-1185">Reference proteome</keyword>
<reference evidence="1" key="1">
    <citation type="submission" date="2021-02" db="EMBL/GenBank/DDBJ databases">
        <authorList>
            <consortium name="DOE Joint Genome Institute"/>
            <person name="Ahrendt S."/>
            <person name="Looney B.P."/>
            <person name="Miyauchi S."/>
            <person name="Morin E."/>
            <person name="Drula E."/>
            <person name="Courty P.E."/>
            <person name="Chicoki N."/>
            <person name="Fauchery L."/>
            <person name="Kohler A."/>
            <person name="Kuo A."/>
            <person name="Labutti K."/>
            <person name="Pangilinan J."/>
            <person name="Lipzen A."/>
            <person name="Riley R."/>
            <person name="Andreopoulos W."/>
            <person name="He G."/>
            <person name="Johnson J."/>
            <person name="Barry K.W."/>
            <person name="Grigoriev I.V."/>
            <person name="Nagy L."/>
            <person name="Hibbett D."/>
            <person name="Henrissat B."/>
            <person name="Matheny P.B."/>
            <person name="Labbe J."/>
            <person name="Martin F."/>
        </authorList>
    </citation>
    <scope>NUCLEOTIDE SEQUENCE</scope>
    <source>
        <strain evidence="1">EC-137</strain>
    </source>
</reference>
<dbReference type="EMBL" id="MU273556">
    <property type="protein sequence ID" value="KAI0032128.1"/>
    <property type="molecule type" value="Genomic_DNA"/>
</dbReference>
<gene>
    <name evidence="1" type="ORF">K488DRAFT_86162</name>
</gene>